<name>A0ABT5Z021_9ACTN</name>
<comment type="caution">
    <text evidence="1">The sequence shown here is derived from an EMBL/GenBank/DDBJ whole genome shotgun (WGS) entry which is preliminary data.</text>
</comment>
<proteinExistence type="predicted"/>
<evidence type="ECO:0000313" key="1">
    <source>
        <dbReference type="EMBL" id="MDF2257198.1"/>
    </source>
</evidence>
<accession>A0ABT5Z021</accession>
<gene>
    <name evidence="1" type="ORF">P2L57_16090</name>
</gene>
<protein>
    <submittedName>
        <fullName evidence="1">Uncharacterized protein</fullName>
    </submittedName>
</protein>
<organism evidence="1 2">
    <name type="scientific">Streptantibioticus ferralitis</name>
    <dbReference type="NCBI Taxonomy" id="236510"/>
    <lineage>
        <taxon>Bacteria</taxon>
        <taxon>Bacillati</taxon>
        <taxon>Actinomycetota</taxon>
        <taxon>Actinomycetes</taxon>
        <taxon>Kitasatosporales</taxon>
        <taxon>Streptomycetaceae</taxon>
        <taxon>Streptantibioticus</taxon>
    </lineage>
</organism>
<sequence length="129" mass="14128">MTKPLPRTYWCHVDHDGPQPGDGPPHDITTDEPGQAVEWVRESVRAASVDLDRATFHRVWGWLGDHRAVQAAVVELRRGKPYTFAVPAPAGRWTWIAYPVSVLPLTDTAVNYASSLRRLAPAGAIGGPP</sequence>
<dbReference type="Proteomes" id="UP001220022">
    <property type="component" value="Unassembled WGS sequence"/>
</dbReference>
<dbReference type="EMBL" id="JARHTQ010000009">
    <property type="protein sequence ID" value="MDF2257198.1"/>
    <property type="molecule type" value="Genomic_DNA"/>
</dbReference>
<keyword evidence="2" id="KW-1185">Reference proteome</keyword>
<dbReference type="RefSeq" id="WP_275814832.1">
    <property type="nucleotide sequence ID" value="NZ_BAAANM010000023.1"/>
</dbReference>
<evidence type="ECO:0000313" key="2">
    <source>
        <dbReference type="Proteomes" id="UP001220022"/>
    </source>
</evidence>
<reference evidence="1 2" key="1">
    <citation type="submission" date="2023-03" db="EMBL/GenBank/DDBJ databases">
        <title>Draft genome sequence of type strain Streptomyces ferralitis JCM 14344.</title>
        <authorList>
            <person name="Klaysubun C."/>
            <person name="Duangmal K."/>
        </authorList>
    </citation>
    <scope>NUCLEOTIDE SEQUENCE [LARGE SCALE GENOMIC DNA]</scope>
    <source>
        <strain evidence="1 2">JCM 14344</strain>
    </source>
</reference>